<dbReference type="Proteomes" id="UP000475928">
    <property type="component" value="Unassembled WGS sequence"/>
</dbReference>
<proteinExistence type="inferred from homology"/>
<dbReference type="EMBL" id="BLLH01000005">
    <property type="protein sequence ID" value="GFH40719.1"/>
    <property type="molecule type" value="Genomic_DNA"/>
</dbReference>
<dbReference type="PROSITE" id="PS51355">
    <property type="entry name" value="GLUTATHIONE_PEROXID_3"/>
    <property type="match status" value="1"/>
</dbReference>
<dbReference type="InterPro" id="IPR000889">
    <property type="entry name" value="Glutathione_peroxidase"/>
</dbReference>
<dbReference type="PIRSF" id="PIRSF000303">
    <property type="entry name" value="Glutathion_perox"/>
    <property type="match status" value="1"/>
</dbReference>
<dbReference type="CDD" id="cd00340">
    <property type="entry name" value="GSH_Peroxidase"/>
    <property type="match status" value="1"/>
</dbReference>
<dbReference type="SUPFAM" id="SSF52833">
    <property type="entry name" value="Thioredoxin-like"/>
    <property type="match status" value="1"/>
</dbReference>
<dbReference type="AlphaFoldDB" id="A0A6A0B5L7"/>
<evidence type="ECO:0000313" key="9">
    <source>
        <dbReference type="Proteomes" id="UP000475928"/>
    </source>
</evidence>
<dbReference type="PANTHER" id="PTHR11592">
    <property type="entry name" value="GLUTATHIONE PEROXIDASE"/>
    <property type="match status" value="1"/>
</dbReference>
<feature type="active site" evidence="6">
    <location>
        <position position="35"/>
    </location>
</feature>
<evidence type="ECO:0000256" key="3">
    <source>
        <dbReference type="ARBA" id="ARBA00022559"/>
    </source>
</evidence>
<evidence type="ECO:0000256" key="1">
    <source>
        <dbReference type="ARBA" id="ARBA00000217"/>
    </source>
</evidence>
<evidence type="ECO:0000256" key="5">
    <source>
        <dbReference type="ARBA" id="ARBA00069346"/>
    </source>
</evidence>
<evidence type="ECO:0000313" key="8">
    <source>
        <dbReference type="EMBL" id="GFH40719.1"/>
    </source>
</evidence>
<organism evidence="8 9">
    <name type="scientific">Pseudolactococcus insecticola</name>
    <dbReference type="NCBI Taxonomy" id="2709158"/>
    <lineage>
        <taxon>Bacteria</taxon>
        <taxon>Bacillati</taxon>
        <taxon>Bacillota</taxon>
        <taxon>Bacilli</taxon>
        <taxon>Lactobacillales</taxon>
        <taxon>Streptococcaceae</taxon>
        <taxon>Pseudolactococcus</taxon>
    </lineage>
</organism>
<reference evidence="8 9" key="1">
    <citation type="submission" date="2020-02" db="EMBL/GenBank/DDBJ databases">
        <title>Draft genome sequence of Lactococcus sp. Hs20B0-1.</title>
        <authorList>
            <person name="Noda S."/>
            <person name="Yuki M."/>
            <person name="Ohkuma M."/>
        </authorList>
    </citation>
    <scope>NUCLEOTIDE SEQUENCE [LARGE SCALE GENOMIC DNA]</scope>
    <source>
        <strain evidence="8 9">Hs20B0-1</strain>
    </source>
</reference>
<dbReference type="PROSITE" id="PS00763">
    <property type="entry name" value="GLUTATHIONE_PEROXID_2"/>
    <property type="match status" value="1"/>
</dbReference>
<accession>A0A6A0B5L7</accession>
<dbReference type="PRINTS" id="PR01011">
    <property type="entry name" value="GLUTPROXDASE"/>
</dbReference>
<dbReference type="InterPro" id="IPR036249">
    <property type="entry name" value="Thioredoxin-like_sf"/>
</dbReference>
<comment type="similarity">
    <text evidence="2 7">Belongs to the glutathione peroxidase family.</text>
</comment>
<dbReference type="InterPro" id="IPR029760">
    <property type="entry name" value="GPX_CS"/>
</dbReference>
<gene>
    <name evidence="8" type="primary">bsaA</name>
    <name evidence="8" type="ORF">Hs20B_11170</name>
</gene>
<name>A0A6A0B5L7_9LACT</name>
<keyword evidence="9" id="KW-1185">Reference proteome</keyword>
<protein>
    <recommendedName>
        <fullName evidence="5 7">Glutathione peroxidase</fullName>
    </recommendedName>
</protein>
<keyword evidence="4 7" id="KW-0560">Oxidoreductase</keyword>
<dbReference type="Gene3D" id="3.40.30.10">
    <property type="entry name" value="Glutaredoxin"/>
    <property type="match status" value="1"/>
</dbReference>
<comment type="caution">
    <text evidence="8">The sequence shown here is derived from an EMBL/GenBank/DDBJ whole genome shotgun (WGS) entry which is preliminary data.</text>
</comment>
<evidence type="ECO:0000256" key="6">
    <source>
        <dbReference type="PIRSR" id="PIRSR000303-1"/>
    </source>
</evidence>
<comment type="catalytic activity">
    <reaction evidence="1">
        <text>2 glutathione + H2O2 = glutathione disulfide + 2 H2O</text>
        <dbReference type="Rhea" id="RHEA:16833"/>
        <dbReference type="ChEBI" id="CHEBI:15377"/>
        <dbReference type="ChEBI" id="CHEBI:16240"/>
        <dbReference type="ChEBI" id="CHEBI:57925"/>
        <dbReference type="ChEBI" id="CHEBI:58297"/>
        <dbReference type="EC" id="1.11.1.9"/>
    </reaction>
</comment>
<dbReference type="FunFam" id="3.40.30.10:FF:000010">
    <property type="entry name" value="Glutathione peroxidase"/>
    <property type="match status" value="1"/>
</dbReference>
<evidence type="ECO:0000256" key="2">
    <source>
        <dbReference type="ARBA" id="ARBA00006926"/>
    </source>
</evidence>
<dbReference type="GO" id="GO:0034599">
    <property type="term" value="P:cellular response to oxidative stress"/>
    <property type="evidence" value="ECO:0007669"/>
    <property type="project" value="TreeGrafter"/>
</dbReference>
<dbReference type="GO" id="GO:0004602">
    <property type="term" value="F:glutathione peroxidase activity"/>
    <property type="evidence" value="ECO:0007669"/>
    <property type="project" value="UniProtKB-EC"/>
</dbReference>
<keyword evidence="3 7" id="KW-0575">Peroxidase</keyword>
<sequence>MTLYDYEVTTNKGDLISLADYKDQVLLIVNTATGCGFTPQYKGLQDLYDTYQAQGFTILDFPSNQFGGQAPGTAEEIADFCEMRYHTTFPQFAKVDVNGENALPLYDFLKSEQHGTLTNDIKWNFTKFLVDRDGNVVKRYGSAKKPESIAADLKKLL</sequence>
<dbReference type="RefSeq" id="WP_172356509.1">
    <property type="nucleotide sequence ID" value="NZ_BLLH01000005.1"/>
</dbReference>
<evidence type="ECO:0000256" key="7">
    <source>
        <dbReference type="RuleBase" id="RU000499"/>
    </source>
</evidence>
<evidence type="ECO:0000256" key="4">
    <source>
        <dbReference type="ARBA" id="ARBA00023002"/>
    </source>
</evidence>
<dbReference type="InterPro" id="IPR029759">
    <property type="entry name" value="GPX_AS"/>
</dbReference>
<dbReference type="PANTHER" id="PTHR11592:SF78">
    <property type="entry name" value="GLUTATHIONE PEROXIDASE"/>
    <property type="match status" value="1"/>
</dbReference>
<dbReference type="PROSITE" id="PS00460">
    <property type="entry name" value="GLUTATHIONE_PEROXID_1"/>
    <property type="match status" value="1"/>
</dbReference>
<dbReference type="Pfam" id="PF00255">
    <property type="entry name" value="GSHPx"/>
    <property type="match status" value="1"/>
</dbReference>